<keyword evidence="11" id="KW-0482">Metalloprotease</keyword>
<gene>
    <name evidence="13" type="ORF">EU557_11640</name>
</gene>
<keyword evidence="6" id="KW-0031">Aminopeptidase</keyword>
<keyword evidence="8" id="KW-0479">Metal-binding</keyword>
<protein>
    <recommendedName>
        <fullName evidence="5">Aminopeptidase N</fullName>
        <ecNumber evidence="4">3.4.11.2</ecNumber>
    </recommendedName>
</protein>
<dbReference type="Proteomes" id="UP000298284">
    <property type="component" value="Unassembled WGS sequence"/>
</dbReference>
<evidence type="ECO:0000256" key="4">
    <source>
        <dbReference type="ARBA" id="ARBA00012564"/>
    </source>
</evidence>
<keyword evidence="7" id="KW-0645">Protease</keyword>
<comment type="cofactor">
    <cofactor evidence="2">
        <name>Zn(2+)</name>
        <dbReference type="ChEBI" id="CHEBI:29105"/>
    </cofactor>
</comment>
<proteinExistence type="inferred from homology"/>
<evidence type="ECO:0000256" key="10">
    <source>
        <dbReference type="ARBA" id="ARBA00022833"/>
    </source>
</evidence>
<name>A0A4Z0MM67_9BACT</name>
<dbReference type="Gene3D" id="1.10.390.10">
    <property type="entry name" value="Neutral Protease Domain 2"/>
    <property type="match status" value="1"/>
</dbReference>
<evidence type="ECO:0000256" key="2">
    <source>
        <dbReference type="ARBA" id="ARBA00001947"/>
    </source>
</evidence>
<reference evidence="13 14" key="1">
    <citation type="submission" date="2019-04" db="EMBL/GenBank/DDBJ databases">
        <authorList>
            <person name="Feng G."/>
            <person name="Zhang J."/>
            <person name="Zhu H."/>
        </authorList>
    </citation>
    <scope>NUCLEOTIDE SEQUENCE [LARGE SCALE GENOMIC DNA]</scope>
    <source>
        <strain evidence="13 14">JCM 19491</strain>
    </source>
</reference>
<dbReference type="PANTHER" id="PTHR11533:SF174">
    <property type="entry name" value="PUROMYCIN-SENSITIVE AMINOPEPTIDASE-RELATED"/>
    <property type="match status" value="1"/>
</dbReference>
<dbReference type="Gene3D" id="2.60.40.1730">
    <property type="entry name" value="tricorn interacting facor f3 domain"/>
    <property type="match status" value="1"/>
</dbReference>
<comment type="catalytic activity">
    <reaction evidence="1">
        <text>Release of an N-terminal amino acid, Xaa-|-Yaa- from a peptide, amide or arylamide. Xaa is preferably Ala, but may be most amino acids including Pro (slow action). When a terminal hydrophobic residue is followed by a prolyl residue, the two may be released as an intact Xaa-Pro dipeptide.</text>
        <dbReference type="EC" id="3.4.11.2"/>
    </reaction>
</comment>
<keyword evidence="14" id="KW-1185">Reference proteome</keyword>
<dbReference type="AlphaFoldDB" id="A0A4Z0MM67"/>
<evidence type="ECO:0000256" key="5">
    <source>
        <dbReference type="ARBA" id="ARBA00015611"/>
    </source>
</evidence>
<feature type="domain" description="Peptidase M1 membrane alanine aminopeptidase" evidence="12">
    <location>
        <begin position="365"/>
        <end position="511"/>
    </location>
</feature>
<dbReference type="EC" id="3.4.11.2" evidence="4"/>
<evidence type="ECO:0000256" key="8">
    <source>
        <dbReference type="ARBA" id="ARBA00022723"/>
    </source>
</evidence>
<dbReference type="GO" id="GO:0016285">
    <property type="term" value="F:alanyl aminopeptidase activity"/>
    <property type="evidence" value="ECO:0007669"/>
    <property type="project" value="UniProtKB-EC"/>
</dbReference>
<dbReference type="NCBIfam" id="TIGR04183">
    <property type="entry name" value="Por_Secre_tail"/>
    <property type="match status" value="1"/>
</dbReference>
<dbReference type="InterPro" id="IPR014782">
    <property type="entry name" value="Peptidase_M1_dom"/>
</dbReference>
<dbReference type="PRINTS" id="PR00756">
    <property type="entry name" value="ALADIPTASE"/>
</dbReference>
<evidence type="ECO:0000313" key="14">
    <source>
        <dbReference type="Proteomes" id="UP000298284"/>
    </source>
</evidence>
<comment type="caution">
    <text evidence="13">The sequence shown here is derived from an EMBL/GenBank/DDBJ whole genome shotgun (WGS) entry which is preliminary data.</text>
</comment>
<dbReference type="GO" id="GO:0008270">
    <property type="term" value="F:zinc ion binding"/>
    <property type="evidence" value="ECO:0007669"/>
    <property type="project" value="InterPro"/>
</dbReference>
<dbReference type="InterPro" id="IPR027268">
    <property type="entry name" value="Peptidase_M4/M1_CTD_sf"/>
</dbReference>
<dbReference type="GO" id="GO:0070006">
    <property type="term" value="F:metalloaminopeptidase activity"/>
    <property type="evidence" value="ECO:0007669"/>
    <property type="project" value="TreeGrafter"/>
</dbReference>
<keyword evidence="9" id="KW-0378">Hydrolase</keyword>
<dbReference type="InterPro" id="IPR050344">
    <property type="entry name" value="Peptidase_M1_aminopeptidases"/>
</dbReference>
<dbReference type="GO" id="GO:0005737">
    <property type="term" value="C:cytoplasm"/>
    <property type="evidence" value="ECO:0007669"/>
    <property type="project" value="TreeGrafter"/>
</dbReference>
<dbReference type="InterPro" id="IPR001930">
    <property type="entry name" value="Peptidase_M1"/>
</dbReference>
<dbReference type="CDD" id="cd09603">
    <property type="entry name" value="M1_APN_like"/>
    <property type="match status" value="1"/>
</dbReference>
<dbReference type="InterPro" id="IPR042097">
    <property type="entry name" value="Aminopeptidase_N-like_N_sf"/>
</dbReference>
<organism evidence="13 14">
    <name type="scientific">Hymenobacter wooponensis</name>
    <dbReference type="NCBI Taxonomy" id="1525360"/>
    <lineage>
        <taxon>Bacteria</taxon>
        <taxon>Pseudomonadati</taxon>
        <taxon>Bacteroidota</taxon>
        <taxon>Cytophagia</taxon>
        <taxon>Cytophagales</taxon>
        <taxon>Hymenobacteraceae</taxon>
        <taxon>Hymenobacter</taxon>
    </lineage>
</organism>
<dbReference type="EMBL" id="SRKZ01000003">
    <property type="protein sequence ID" value="TGD80480.1"/>
    <property type="molecule type" value="Genomic_DNA"/>
</dbReference>
<evidence type="ECO:0000256" key="6">
    <source>
        <dbReference type="ARBA" id="ARBA00022438"/>
    </source>
</evidence>
<sequence>MLAVAVPCYNLLHRSLFLTFTTPANPHMPRTLLALAAGLLLLGHSTLAQLPTYQARPADIEGAADGCAQARIKDAGRVAYASLNHRHKMARYDVSFYKLDIGLENNSRTVGGAVRIKARSLVANFDSLAFELYPTLSIDSVVVDGRKSPGWRRAGGDVTAALKQPVGNQAFFNALIYYHGTAPNGNSAAIGNALNSAVAGTYGVSTTWSLSEPYNAYEWWPCKQVLTDKADSSEVWVTTSAVNKVGSNGTLRAVTPQPNGKVRYEWKSKYPIDYYLISVAVAPYVEYVNYANPVGGPRIPIVNYVYNEAALNTFRTEIDRTPGFIENYSRLVGLYPFAQEKYGHSMAPIGGGMEHQTMTTQDGFTFTLTAHELFHQWFGDNVTCGAWEDIWLNEGFASYGEYLSLGQFSTALAARQWMDQAHASVMTIPSGSVFVSDTSSVSRIFSSRLSYKKGASLVHMLRYLLNDDEKFFRALRTYQTTYAGRTARTRDLQRIFEAEAGVSLQYFFDQWFRGEGYPTFAVRWNQVGQTIYLQSTESASMPTSTPFFNTEVDLSLQFTDGTSRTVRVRQDQPVTGLALSEGRVLSNITIDPEQWILNGTGSVVQDNGLVLASKKATAGVPLTVYPNPCLHQLRITDMKAPRAQAEVRDATGRVVVRQAVAGPSPVLNTQLLTPGIYHLRLTAPDGSVAHARFVRAAE</sequence>
<dbReference type="GO" id="GO:0042277">
    <property type="term" value="F:peptide binding"/>
    <property type="evidence" value="ECO:0007669"/>
    <property type="project" value="TreeGrafter"/>
</dbReference>
<dbReference type="GO" id="GO:0005615">
    <property type="term" value="C:extracellular space"/>
    <property type="evidence" value="ECO:0007669"/>
    <property type="project" value="TreeGrafter"/>
</dbReference>
<dbReference type="GO" id="GO:0006508">
    <property type="term" value="P:proteolysis"/>
    <property type="evidence" value="ECO:0007669"/>
    <property type="project" value="UniProtKB-KW"/>
</dbReference>
<dbReference type="GO" id="GO:0043171">
    <property type="term" value="P:peptide catabolic process"/>
    <property type="evidence" value="ECO:0007669"/>
    <property type="project" value="TreeGrafter"/>
</dbReference>
<accession>A0A4Z0MM67</accession>
<dbReference type="SUPFAM" id="SSF55486">
    <property type="entry name" value="Metalloproteases ('zincins'), catalytic domain"/>
    <property type="match status" value="1"/>
</dbReference>
<dbReference type="OrthoDB" id="100605at2"/>
<evidence type="ECO:0000256" key="3">
    <source>
        <dbReference type="ARBA" id="ARBA00010136"/>
    </source>
</evidence>
<dbReference type="PANTHER" id="PTHR11533">
    <property type="entry name" value="PROTEASE M1 ZINC METALLOPROTEASE"/>
    <property type="match status" value="1"/>
</dbReference>
<keyword evidence="10" id="KW-0862">Zinc</keyword>
<evidence type="ECO:0000259" key="12">
    <source>
        <dbReference type="Pfam" id="PF01433"/>
    </source>
</evidence>
<evidence type="ECO:0000256" key="1">
    <source>
        <dbReference type="ARBA" id="ARBA00000098"/>
    </source>
</evidence>
<dbReference type="Pfam" id="PF01433">
    <property type="entry name" value="Peptidase_M1"/>
    <property type="match status" value="1"/>
</dbReference>
<comment type="similarity">
    <text evidence="3">Belongs to the peptidase M1 family.</text>
</comment>
<evidence type="ECO:0000256" key="7">
    <source>
        <dbReference type="ARBA" id="ARBA00022670"/>
    </source>
</evidence>
<dbReference type="SUPFAM" id="SSF63737">
    <property type="entry name" value="Leukotriene A4 hydrolase N-terminal domain"/>
    <property type="match status" value="1"/>
</dbReference>
<dbReference type="InterPro" id="IPR026444">
    <property type="entry name" value="Secre_tail"/>
</dbReference>
<evidence type="ECO:0000256" key="9">
    <source>
        <dbReference type="ARBA" id="ARBA00022801"/>
    </source>
</evidence>
<dbReference type="GO" id="GO:0016020">
    <property type="term" value="C:membrane"/>
    <property type="evidence" value="ECO:0007669"/>
    <property type="project" value="TreeGrafter"/>
</dbReference>
<evidence type="ECO:0000313" key="13">
    <source>
        <dbReference type="EMBL" id="TGD80480.1"/>
    </source>
</evidence>
<evidence type="ECO:0000256" key="11">
    <source>
        <dbReference type="ARBA" id="ARBA00023049"/>
    </source>
</evidence>